<name>A0ABV0QJM2_9TELE</name>
<organism evidence="1 2">
    <name type="scientific">Xenoophorus captivus</name>
    <dbReference type="NCBI Taxonomy" id="1517983"/>
    <lineage>
        <taxon>Eukaryota</taxon>
        <taxon>Metazoa</taxon>
        <taxon>Chordata</taxon>
        <taxon>Craniata</taxon>
        <taxon>Vertebrata</taxon>
        <taxon>Euteleostomi</taxon>
        <taxon>Actinopterygii</taxon>
        <taxon>Neopterygii</taxon>
        <taxon>Teleostei</taxon>
        <taxon>Neoteleostei</taxon>
        <taxon>Acanthomorphata</taxon>
        <taxon>Ovalentaria</taxon>
        <taxon>Atherinomorphae</taxon>
        <taxon>Cyprinodontiformes</taxon>
        <taxon>Goodeidae</taxon>
        <taxon>Xenoophorus</taxon>
    </lineage>
</organism>
<sequence length="125" mass="14391">MSMNISTSETLKRVHLHYQPVLPDHFGPLLQCGCESHRIIALNTSIYMYLYFMAKCYHANKLTQPLLNSTAVAARLCLPSLLVLPFQNKKANVSSLCEKGREHVNRQKTWSHINRNYAWEEDTVT</sequence>
<reference evidence="1 2" key="1">
    <citation type="submission" date="2021-06" db="EMBL/GenBank/DDBJ databases">
        <authorList>
            <person name="Palmer J.M."/>
        </authorList>
    </citation>
    <scope>NUCLEOTIDE SEQUENCE [LARGE SCALE GENOMIC DNA]</scope>
    <source>
        <strain evidence="1 2">XC_2019</strain>
        <tissue evidence="1">Muscle</tissue>
    </source>
</reference>
<accession>A0ABV0QJM2</accession>
<proteinExistence type="predicted"/>
<keyword evidence="2" id="KW-1185">Reference proteome</keyword>
<protein>
    <submittedName>
        <fullName evidence="1">Uncharacterized protein</fullName>
    </submittedName>
</protein>
<evidence type="ECO:0000313" key="1">
    <source>
        <dbReference type="EMBL" id="MEQ2196010.1"/>
    </source>
</evidence>
<evidence type="ECO:0000313" key="2">
    <source>
        <dbReference type="Proteomes" id="UP001434883"/>
    </source>
</evidence>
<dbReference type="Proteomes" id="UP001434883">
    <property type="component" value="Unassembled WGS sequence"/>
</dbReference>
<comment type="caution">
    <text evidence="1">The sequence shown here is derived from an EMBL/GenBank/DDBJ whole genome shotgun (WGS) entry which is preliminary data.</text>
</comment>
<gene>
    <name evidence="1" type="ORF">XENOCAPTIV_022045</name>
</gene>
<dbReference type="EMBL" id="JAHRIN010013277">
    <property type="protein sequence ID" value="MEQ2196010.1"/>
    <property type="molecule type" value="Genomic_DNA"/>
</dbReference>